<dbReference type="AlphaFoldDB" id="A0A401Z626"/>
<dbReference type="Proteomes" id="UP000286931">
    <property type="component" value="Unassembled WGS sequence"/>
</dbReference>
<proteinExistence type="predicted"/>
<reference evidence="1 2" key="1">
    <citation type="submission" date="2018-12" db="EMBL/GenBank/DDBJ databases">
        <title>Draft genome sequence of Embleya hyalina NBRC 13850T.</title>
        <authorList>
            <person name="Komaki H."/>
            <person name="Hosoyama A."/>
            <person name="Kimura A."/>
            <person name="Ichikawa N."/>
            <person name="Tamura T."/>
        </authorList>
    </citation>
    <scope>NUCLEOTIDE SEQUENCE [LARGE SCALE GENOMIC DNA]</scope>
    <source>
        <strain evidence="1 2">NBRC 13850</strain>
    </source>
</reference>
<gene>
    <name evidence="1" type="ORF">EHYA_10045</name>
</gene>
<evidence type="ECO:0000313" key="2">
    <source>
        <dbReference type="Proteomes" id="UP000286931"/>
    </source>
</evidence>
<accession>A0A401Z626</accession>
<evidence type="ECO:0000313" key="1">
    <source>
        <dbReference type="EMBL" id="GCE02268.1"/>
    </source>
</evidence>
<organism evidence="1 2">
    <name type="scientific">Embleya hyalina</name>
    <dbReference type="NCBI Taxonomy" id="516124"/>
    <lineage>
        <taxon>Bacteria</taxon>
        <taxon>Bacillati</taxon>
        <taxon>Actinomycetota</taxon>
        <taxon>Actinomycetes</taxon>
        <taxon>Kitasatosporales</taxon>
        <taxon>Streptomycetaceae</taxon>
        <taxon>Embleya</taxon>
    </lineage>
</organism>
<name>A0A401Z626_9ACTN</name>
<sequence length="64" mass="6800">MSLWNTLKTCQRPIAAVALRKGAAACSAPTNPCLWKAVDVAVQRSPEFAGFAAGADVFDCFARK</sequence>
<protein>
    <submittedName>
        <fullName evidence="1">Uncharacterized protein</fullName>
    </submittedName>
</protein>
<comment type="caution">
    <text evidence="1">The sequence shown here is derived from an EMBL/GenBank/DDBJ whole genome shotgun (WGS) entry which is preliminary data.</text>
</comment>
<keyword evidence="2" id="KW-1185">Reference proteome</keyword>
<dbReference type="EMBL" id="BIFH01000060">
    <property type="protein sequence ID" value="GCE02268.1"/>
    <property type="molecule type" value="Genomic_DNA"/>
</dbReference>